<evidence type="ECO:0000313" key="1">
    <source>
        <dbReference type="EMBL" id="SMH56056.1"/>
    </source>
</evidence>
<dbReference type="Proteomes" id="UP000193083">
    <property type="component" value="Unassembled WGS sequence"/>
</dbReference>
<dbReference type="AlphaFoldDB" id="A0A1X7PWT0"/>
<protein>
    <submittedName>
        <fullName evidence="1">mRNA interferase ChpB</fullName>
    </submittedName>
</protein>
<dbReference type="EMBL" id="FXBL01000004">
    <property type="protein sequence ID" value="SMH56056.1"/>
    <property type="molecule type" value="Genomic_DNA"/>
</dbReference>
<dbReference type="Pfam" id="PF02452">
    <property type="entry name" value="PemK_toxin"/>
    <property type="match status" value="1"/>
</dbReference>
<dbReference type="SUPFAM" id="SSF50118">
    <property type="entry name" value="Cell growth inhibitor/plasmid maintenance toxic component"/>
    <property type="match status" value="1"/>
</dbReference>
<gene>
    <name evidence="1" type="ORF">SAMN02982922_5448</name>
</gene>
<dbReference type="InterPro" id="IPR011067">
    <property type="entry name" value="Plasmid_toxin/cell-grow_inhib"/>
</dbReference>
<dbReference type="InterPro" id="IPR003477">
    <property type="entry name" value="PemK-like"/>
</dbReference>
<proteinExistence type="predicted"/>
<dbReference type="Gene3D" id="2.30.30.110">
    <property type="match status" value="1"/>
</dbReference>
<sequence length="120" mass="12911">MVRSSVPRRGDIYWIDPNPVAGREMKDLHSFVVITPHEINALGVSMTVPVTTGGVFTRNVGLAVPIIGHRTTGVAVCNQVRSFDIEARVRGGTARYVETLDDATIGEIVARVVSAIDPAE</sequence>
<dbReference type="GO" id="GO:0003677">
    <property type="term" value="F:DNA binding"/>
    <property type="evidence" value="ECO:0007669"/>
    <property type="project" value="InterPro"/>
</dbReference>
<organism evidence="1 2">
    <name type="scientific">Mesorhizobium australicum</name>
    <dbReference type="NCBI Taxonomy" id="536018"/>
    <lineage>
        <taxon>Bacteria</taxon>
        <taxon>Pseudomonadati</taxon>
        <taxon>Pseudomonadota</taxon>
        <taxon>Alphaproteobacteria</taxon>
        <taxon>Hyphomicrobiales</taxon>
        <taxon>Phyllobacteriaceae</taxon>
        <taxon>Mesorhizobium</taxon>
    </lineage>
</organism>
<reference evidence="1 2" key="1">
    <citation type="submission" date="2017-04" db="EMBL/GenBank/DDBJ databases">
        <authorList>
            <person name="Afonso C.L."/>
            <person name="Miller P.J."/>
            <person name="Scott M.A."/>
            <person name="Spackman E."/>
            <person name="Goraichik I."/>
            <person name="Dimitrov K.M."/>
            <person name="Suarez D.L."/>
            <person name="Swayne D.E."/>
        </authorList>
    </citation>
    <scope>NUCLEOTIDE SEQUENCE [LARGE SCALE GENOMIC DNA]</scope>
    <source>
        <strain evidence="1 2">B5P</strain>
    </source>
</reference>
<evidence type="ECO:0000313" key="2">
    <source>
        <dbReference type="Proteomes" id="UP000193083"/>
    </source>
</evidence>
<accession>A0A1X7PWT0</accession>
<name>A0A1X7PWT0_9HYPH</name>
<dbReference type="RefSeq" id="WP_085467031.1">
    <property type="nucleotide sequence ID" value="NZ_FXBL01000004.1"/>
</dbReference>
<keyword evidence="2" id="KW-1185">Reference proteome</keyword>